<dbReference type="EMBL" id="SMLB01000026">
    <property type="protein sequence ID" value="TDD67775.1"/>
    <property type="molecule type" value="Genomic_DNA"/>
</dbReference>
<dbReference type="Proteomes" id="UP000295217">
    <property type="component" value="Unassembled WGS sequence"/>
</dbReference>
<keyword evidence="7" id="KW-1185">Reference proteome</keyword>
<reference evidence="6 7" key="1">
    <citation type="submission" date="2019-02" db="EMBL/GenBank/DDBJ databases">
        <title>Draft genome sequences of novel Actinobacteria.</title>
        <authorList>
            <person name="Sahin N."/>
            <person name="Ay H."/>
            <person name="Saygin H."/>
        </authorList>
    </citation>
    <scope>NUCLEOTIDE SEQUENCE [LARGE SCALE GENOMIC DNA]</scope>
    <source>
        <strain evidence="6 7">8K307</strain>
    </source>
</reference>
<organism evidence="6 7">
    <name type="scientific">Jiangella aurantiaca</name>
    <dbReference type="NCBI Taxonomy" id="2530373"/>
    <lineage>
        <taxon>Bacteria</taxon>
        <taxon>Bacillati</taxon>
        <taxon>Actinomycetota</taxon>
        <taxon>Actinomycetes</taxon>
        <taxon>Jiangellales</taxon>
        <taxon>Jiangellaceae</taxon>
        <taxon>Jiangella</taxon>
    </lineage>
</organism>
<dbReference type="Gene3D" id="3.20.20.80">
    <property type="entry name" value="Glycosidases"/>
    <property type="match status" value="1"/>
</dbReference>
<dbReference type="Gene3D" id="2.60.120.200">
    <property type="match status" value="1"/>
</dbReference>
<dbReference type="Pfam" id="PF12971">
    <property type="entry name" value="NAGLU_N"/>
    <property type="match status" value="1"/>
</dbReference>
<proteinExistence type="predicted"/>
<sequence>MRRRPGPVSRVRRIIVALALVTATLAAALPAAAGPVASAEPAAYEEAGWSARPAVEAARRLLPDHARRIRFVAEEPGPGGDHYRIAARNGRVEIGGTSPAVLLTGLNAYLGEFAGANVSWTGEQLDLPARLPLPDRELVRPATVTHRFALNDTDDGYTGPYRDWADWERLIDVLALHGVNEVFVPVGAEAVYYDTFQRFGYTADELRAWIPPPAHQPWWLLQNMCCFPSPVSSSLIEERAELGRRIADRLRELGMTPVLPGYFGTVPAGFAARNPGAHVVPQGDWVGFERPGWLDPTGVHFPRVAAEFYRSSRARFGDSAMYKMDLLHEGGTAGDVDVAAASVAVEDALQAARPGAIWAILGWQNNPRPETLAAVDRSRMLIVDGLSDRYDGLDREASWQGTPYAFGSIWNFGGHTTMGANAGVWNERFFAWRDRPGSALDGIAVLPEAGANNPAALDLLTSLAWRDGPVDLDAWFTDWADRRYGGSDPSARAAWRTLGRTAYALPSGDWSEAQDGLFAAEPSLTADRAAEWSPSALRYNAAAFAAALPALLDVAPELRSSSAYAYDLADVARQALANRSRLLLPAIRAAYEAGDLDRFRALTGEWMTLLELVDEVAATNPHWLLGRWLADARSWGADPAEADRLEHDARTLLSVWGTRAGAAAGLTDYANREWSGLVSTYYAPRWRAYFDDLEAALAEDRAPEPIDWYEFGAAWAARTDRLPVAPSGDVHEVAGRVLAHLTEHPLALTASAEADRPVVTTETPARVTVTVTNPNEFTAATDVAVEVVTPDGLTATPVGGGTVPSLPPAGSARLEVDVAVTAPPADLVVRLPVRVTADGVPAAPVAGSVRLLTDDSVEPPYASVSFNDATFGQRGDRFAIVGGGGDLWGGTNEFGTVYREDALTDSTSVTTTVVAQDPTWPWARAGLIARDDLAVQGSAGYANVAVTPGNGCVFSWDANGDGRLDSVSQAPSFAAPVHVRLTRSGSSFVGECSADGLTWTRVGSAALPADAAVDVGVFMSAVNVVSGATGMVEFDGFRIESVSPLVGDAGSAR</sequence>
<dbReference type="AlphaFoldDB" id="A0A4R5A7Y7"/>
<evidence type="ECO:0000259" key="3">
    <source>
        <dbReference type="Pfam" id="PF05089"/>
    </source>
</evidence>
<keyword evidence="1" id="KW-0378">Hydrolase</keyword>
<dbReference type="Gene3D" id="3.30.379.10">
    <property type="entry name" value="Chitobiase/beta-hexosaminidase domain 2-like"/>
    <property type="match status" value="1"/>
</dbReference>
<name>A0A4R5A7Y7_9ACTN</name>
<evidence type="ECO:0000256" key="1">
    <source>
        <dbReference type="ARBA" id="ARBA00022801"/>
    </source>
</evidence>
<dbReference type="InterPro" id="IPR024732">
    <property type="entry name" value="NAGLU_C"/>
</dbReference>
<evidence type="ECO:0000313" key="7">
    <source>
        <dbReference type="Proteomes" id="UP000295217"/>
    </source>
</evidence>
<keyword evidence="2" id="KW-0732">Signal</keyword>
<dbReference type="OrthoDB" id="179563at2"/>
<dbReference type="GO" id="GO:0005975">
    <property type="term" value="P:carbohydrate metabolic process"/>
    <property type="evidence" value="ECO:0007669"/>
    <property type="project" value="UniProtKB-ARBA"/>
</dbReference>
<dbReference type="InterPro" id="IPR029018">
    <property type="entry name" value="Hex-like_dom2"/>
</dbReference>
<gene>
    <name evidence="6" type="ORF">E1262_18070</name>
</gene>
<feature type="chain" id="PRO_5038480441" evidence="2">
    <location>
        <begin position="34"/>
        <end position="1053"/>
    </location>
</feature>
<dbReference type="InterPro" id="IPR024240">
    <property type="entry name" value="NAGLU_N"/>
</dbReference>
<evidence type="ECO:0000259" key="4">
    <source>
        <dbReference type="Pfam" id="PF12971"/>
    </source>
</evidence>
<dbReference type="PANTHER" id="PTHR12872">
    <property type="entry name" value="ALPHA-N-ACETYLGLUCOSAMINIDASE"/>
    <property type="match status" value="1"/>
</dbReference>
<accession>A0A4R5A7Y7</accession>
<evidence type="ECO:0000313" key="6">
    <source>
        <dbReference type="EMBL" id="TDD67775.1"/>
    </source>
</evidence>
<dbReference type="PANTHER" id="PTHR12872:SF1">
    <property type="entry name" value="ALPHA-N-ACETYLGLUCOSAMINIDASE"/>
    <property type="match status" value="1"/>
</dbReference>
<dbReference type="InterPro" id="IPR024733">
    <property type="entry name" value="NAGLU_tim-barrel"/>
</dbReference>
<dbReference type="GO" id="GO:0016787">
    <property type="term" value="F:hydrolase activity"/>
    <property type="evidence" value="ECO:0007669"/>
    <property type="project" value="UniProtKB-KW"/>
</dbReference>
<evidence type="ECO:0000256" key="2">
    <source>
        <dbReference type="SAM" id="SignalP"/>
    </source>
</evidence>
<dbReference type="Pfam" id="PF05089">
    <property type="entry name" value="NAGLU"/>
    <property type="match status" value="1"/>
</dbReference>
<dbReference type="Gene3D" id="1.20.120.670">
    <property type="entry name" value="N-acetyl-b-d-glucoasminidase"/>
    <property type="match status" value="1"/>
</dbReference>
<dbReference type="Pfam" id="PF12972">
    <property type="entry name" value="NAGLU_C"/>
    <property type="match status" value="1"/>
</dbReference>
<feature type="domain" description="Alpha-N-acetylglucosaminidase tim-barrel" evidence="3">
    <location>
        <begin position="147"/>
        <end position="466"/>
    </location>
</feature>
<dbReference type="InterPro" id="IPR007781">
    <property type="entry name" value="NAGLU"/>
</dbReference>
<feature type="domain" description="Alpha-N-acetylglucosaminidase N-terminal" evidence="4">
    <location>
        <begin position="54"/>
        <end position="132"/>
    </location>
</feature>
<comment type="caution">
    <text evidence="6">The sequence shown here is derived from an EMBL/GenBank/DDBJ whole genome shotgun (WGS) entry which is preliminary data.</text>
</comment>
<evidence type="ECO:0000259" key="5">
    <source>
        <dbReference type="Pfam" id="PF12972"/>
    </source>
</evidence>
<feature type="domain" description="Alpha-N-acetylglucosaminidase C-terminal" evidence="5">
    <location>
        <begin position="475"/>
        <end position="738"/>
    </location>
</feature>
<protein>
    <submittedName>
        <fullName evidence="6">Alpha-N-acetylglucosaminidase</fullName>
    </submittedName>
</protein>
<feature type="signal peptide" evidence="2">
    <location>
        <begin position="1"/>
        <end position="33"/>
    </location>
</feature>